<dbReference type="OrthoDB" id="9808424at2"/>
<keyword evidence="1 4" id="KW-0808">Transferase</keyword>
<protein>
    <submittedName>
        <fullName evidence="4">Acyl-phosphate glycerol 3-phosphate acyltransferase</fullName>
    </submittedName>
</protein>
<dbReference type="EMBL" id="AWQS01000368">
    <property type="protein sequence ID" value="EWT03993.1"/>
    <property type="molecule type" value="Genomic_DNA"/>
</dbReference>
<dbReference type="PANTHER" id="PTHR10434:SF11">
    <property type="entry name" value="1-ACYL-SN-GLYCEROL-3-PHOSPHATE ACYLTRANSFERASE"/>
    <property type="match status" value="1"/>
</dbReference>
<dbReference type="GO" id="GO:0006654">
    <property type="term" value="P:phosphatidic acid biosynthetic process"/>
    <property type="evidence" value="ECO:0007669"/>
    <property type="project" value="TreeGrafter"/>
</dbReference>
<evidence type="ECO:0000313" key="5">
    <source>
        <dbReference type="Proteomes" id="UP000019494"/>
    </source>
</evidence>
<evidence type="ECO:0000256" key="1">
    <source>
        <dbReference type="ARBA" id="ARBA00022679"/>
    </source>
</evidence>
<dbReference type="PATRIC" id="fig|584657.3.peg.4126"/>
<name>W9GGS0_9MICO</name>
<dbReference type="CDD" id="cd07989">
    <property type="entry name" value="LPLAT_AGPAT-like"/>
    <property type="match status" value="1"/>
</dbReference>
<dbReference type="GO" id="GO:0005886">
    <property type="term" value="C:plasma membrane"/>
    <property type="evidence" value="ECO:0007669"/>
    <property type="project" value="TreeGrafter"/>
</dbReference>
<evidence type="ECO:0000259" key="3">
    <source>
        <dbReference type="SMART" id="SM00563"/>
    </source>
</evidence>
<gene>
    <name evidence="4" type="ORF">N864_15995</name>
</gene>
<dbReference type="PANTHER" id="PTHR10434">
    <property type="entry name" value="1-ACYL-SN-GLYCEROL-3-PHOSPHATE ACYLTRANSFERASE"/>
    <property type="match status" value="1"/>
</dbReference>
<dbReference type="Proteomes" id="UP000019494">
    <property type="component" value="Unassembled WGS sequence"/>
</dbReference>
<dbReference type="SMART" id="SM00563">
    <property type="entry name" value="PlsC"/>
    <property type="match status" value="1"/>
</dbReference>
<sequence>MLYSLSRGVLVPLSRALYRPTIVGAENVPRHGAVILASNHRSFIDSFAIPLASPRQVRFLAKEEYWTAPGLGGRLRKGFFDAVGMVPVNRLSATAAQESLDKGLEVLRAGDAFGIYPEGTRSRDGRLCRGHTGVAWLALNARVPVVPVGLIGTEKIQPVGARFPTLAKVTVKFGEPIPFERYEGMPAGKARRQLTDDVMDAIAELTGQERAGGYNQVPTGQPT</sequence>
<evidence type="ECO:0000256" key="2">
    <source>
        <dbReference type="ARBA" id="ARBA00023315"/>
    </source>
</evidence>
<reference evidence="5" key="1">
    <citation type="submission" date="2013-08" db="EMBL/GenBank/DDBJ databases">
        <title>Intrasporangium oryzae NRRL B-24470.</title>
        <authorList>
            <person name="Liu H."/>
            <person name="Wang G."/>
        </authorList>
    </citation>
    <scope>NUCLEOTIDE SEQUENCE [LARGE SCALE GENOMIC DNA]</scope>
    <source>
        <strain evidence="5">Q5-1</strain>
    </source>
</reference>
<proteinExistence type="predicted"/>
<dbReference type="GO" id="GO:0003841">
    <property type="term" value="F:1-acylglycerol-3-phosphate O-acyltransferase activity"/>
    <property type="evidence" value="ECO:0007669"/>
    <property type="project" value="TreeGrafter"/>
</dbReference>
<keyword evidence="5" id="KW-1185">Reference proteome</keyword>
<comment type="caution">
    <text evidence="4">The sequence shown here is derived from an EMBL/GenBank/DDBJ whole genome shotgun (WGS) entry which is preliminary data.</text>
</comment>
<keyword evidence="2 4" id="KW-0012">Acyltransferase</keyword>
<dbReference type="SUPFAM" id="SSF69593">
    <property type="entry name" value="Glycerol-3-phosphate (1)-acyltransferase"/>
    <property type="match status" value="1"/>
</dbReference>
<organism evidence="4 5">
    <name type="scientific">Intrasporangium chromatireducens Q5-1</name>
    <dbReference type="NCBI Taxonomy" id="584657"/>
    <lineage>
        <taxon>Bacteria</taxon>
        <taxon>Bacillati</taxon>
        <taxon>Actinomycetota</taxon>
        <taxon>Actinomycetes</taxon>
        <taxon>Micrococcales</taxon>
        <taxon>Intrasporangiaceae</taxon>
        <taxon>Intrasporangium</taxon>
    </lineage>
</organism>
<dbReference type="RefSeq" id="WP_034722033.1">
    <property type="nucleotide sequence ID" value="NZ_AWQS01000368.1"/>
</dbReference>
<dbReference type="Pfam" id="PF01553">
    <property type="entry name" value="Acyltransferase"/>
    <property type="match status" value="1"/>
</dbReference>
<feature type="domain" description="Phospholipid/glycerol acyltransferase" evidence="3">
    <location>
        <begin position="34"/>
        <end position="153"/>
    </location>
</feature>
<accession>W9GGS0</accession>
<evidence type="ECO:0000313" key="4">
    <source>
        <dbReference type="EMBL" id="EWT03993.1"/>
    </source>
</evidence>
<dbReference type="AlphaFoldDB" id="W9GGS0"/>
<dbReference type="InterPro" id="IPR002123">
    <property type="entry name" value="Plipid/glycerol_acylTrfase"/>
</dbReference>